<comment type="caution">
    <text evidence="1">The sequence shown here is derived from an EMBL/GenBank/DDBJ whole genome shotgun (WGS) entry which is preliminary data.</text>
</comment>
<organism evidence="1 2">
    <name type="scientific">Melia azedarach</name>
    <name type="common">Chinaberry tree</name>
    <dbReference type="NCBI Taxonomy" id="155640"/>
    <lineage>
        <taxon>Eukaryota</taxon>
        <taxon>Viridiplantae</taxon>
        <taxon>Streptophyta</taxon>
        <taxon>Embryophyta</taxon>
        <taxon>Tracheophyta</taxon>
        <taxon>Spermatophyta</taxon>
        <taxon>Magnoliopsida</taxon>
        <taxon>eudicotyledons</taxon>
        <taxon>Gunneridae</taxon>
        <taxon>Pentapetalae</taxon>
        <taxon>rosids</taxon>
        <taxon>malvids</taxon>
        <taxon>Sapindales</taxon>
        <taxon>Meliaceae</taxon>
        <taxon>Melia</taxon>
    </lineage>
</organism>
<reference evidence="1 2" key="1">
    <citation type="journal article" date="2023" name="Science">
        <title>Complex scaffold remodeling in plant triterpene biosynthesis.</title>
        <authorList>
            <person name="De La Pena R."/>
            <person name="Hodgson H."/>
            <person name="Liu J.C."/>
            <person name="Stephenson M.J."/>
            <person name="Martin A.C."/>
            <person name="Owen C."/>
            <person name="Harkess A."/>
            <person name="Leebens-Mack J."/>
            <person name="Jimenez L.E."/>
            <person name="Osbourn A."/>
            <person name="Sattely E.S."/>
        </authorList>
    </citation>
    <scope>NUCLEOTIDE SEQUENCE [LARGE SCALE GENOMIC DNA]</scope>
    <source>
        <strain evidence="2">cv. JPN11</strain>
        <tissue evidence="1">Leaf</tissue>
    </source>
</reference>
<dbReference type="EMBL" id="CM051407">
    <property type="protein sequence ID" value="KAJ4701145.1"/>
    <property type="molecule type" value="Genomic_DNA"/>
</dbReference>
<gene>
    <name evidence="1" type="ORF">OWV82_024431</name>
</gene>
<name>A0ACC1WTD5_MELAZ</name>
<sequence length="225" mass="24623">MAASSCATLALCSSLTTHCKISINQNPNPPLLLSLSKSKLCSSSALYTRPAFSFTPKFSQSEAPVLESEPEAEAEAVAEAVAEAEIVESTAEDEESTATEQPKREEVFAVVMIGSRQYIVFPGRFIYTQRLKGANVNDKVILNKVLLVGTKTTTYIGKPVVTNAAVHAVVEEQGLNPKVIVFKYKKKKNYRRNIGHRQPNTRIRITGITGYQDYPAVTLDSLKSV</sequence>
<accession>A0ACC1WTD5</accession>
<protein>
    <submittedName>
        <fullName evidence="1">50S ribosomal protein L21, chloroplastic-like</fullName>
    </submittedName>
</protein>
<keyword evidence="2" id="KW-1185">Reference proteome</keyword>
<evidence type="ECO:0000313" key="1">
    <source>
        <dbReference type="EMBL" id="KAJ4701145.1"/>
    </source>
</evidence>
<evidence type="ECO:0000313" key="2">
    <source>
        <dbReference type="Proteomes" id="UP001164539"/>
    </source>
</evidence>
<proteinExistence type="predicted"/>
<dbReference type="Proteomes" id="UP001164539">
    <property type="component" value="Chromosome 14"/>
</dbReference>